<dbReference type="RefSeq" id="WP_231634539.1">
    <property type="nucleotide sequence ID" value="NZ_FVZE01000003.1"/>
</dbReference>
<dbReference type="NCBIfam" id="TIGR00778">
    <property type="entry name" value="ahpD_dom"/>
    <property type="match status" value="1"/>
</dbReference>
<evidence type="ECO:0000313" key="3">
    <source>
        <dbReference type="Proteomes" id="UP000190989"/>
    </source>
</evidence>
<dbReference type="PANTHER" id="PTHR35446:SF2">
    <property type="entry name" value="CARBOXYMUCONOLACTONE DECARBOXYLASE-LIKE DOMAIN-CONTAINING PROTEIN"/>
    <property type="match status" value="1"/>
</dbReference>
<protein>
    <submittedName>
        <fullName evidence="2">Uncharacterized peroxidase-related enzyme</fullName>
    </submittedName>
</protein>
<accession>A0A1U6HVA1</accession>
<dbReference type="Gene3D" id="1.20.1290.10">
    <property type="entry name" value="AhpD-like"/>
    <property type="match status" value="1"/>
</dbReference>
<name>A0A1U6HVA1_9SPHN</name>
<dbReference type="Pfam" id="PF02627">
    <property type="entry name" value="CMD"/>
    <property type="match status" value="1"/>
</dbReference>
<keyword evidence="3" id="KW-1185">Reference proteome</keyword>
<proteinExistence type="predicted"/>
<dbReference type="InterPro" id="IPR029032">
    <property type="entry name" value="AhpD-like"/>
</dbReference>
<evidence type="ECO:0000259" key="1">
    <source>
        <dbReference type="Pfam" id="PF02627"/>
    </source>
</evidence>
<organism evidence="2 3">
    <name type="scientific">Novosphingobium mathurense</name>
    <dbReference type="NCBI Taxonomy" id="428990"/>
    <lineage>
        <taxon>Bacteria</taxon>
        <taxon>Pseudomonadati</taxon>
        <taxon>Pseudomonadota</taxon>
        <taxon>Alphaproteobacteria</taxon>
        <taxon>Sphingomonadales</taxon>
        <taxon>Sphingomonadaceae</taxon>
        <taxon>Novosphingobium</taxon>
    </lineage>
</organism>
<dbReference type="InterPro" id="IPR004675">
    <property type="entry name" value="AhpD_core"/>
</dbReference>
<gene>
    <name evidence="2" type="ORF">SAMN06295987_103139</name>
</gene>
<evidence type="ECO:0000313" key="2">
    <source>
        <dbReference type="EMBL" id="SLJ99678.1"/>
    </source>
</evidence>
<reference evidence="3" key="1">
    <citation type="submission" date="2017-02" db="EMBL/GenBank/DDBJ databases">
        <authorList>
            <person name="Varghese N."/>
            <person name="Submissions S."/>
        </authorList>
    </citation>
    <scope>NUCLEOTIDE SEQUENCE [LARGE SCALE GENOMIC DNA]</scope>
    <source>
        <strain evidence="3">SM117</strain>
    </source>
</reference>
<dbReference type="PANTHER" id="PTHR35446">
    <property type="entry name" value="SI:CH211-175M2.5"/>
    <property type="match status" value="1"/>
</dbReference>
<keyword evidence="2" id="KW-0575">Peroxidase</keyword>
<keyword evidence="2" id="KW-0560">Oxidoreductase</keyword>
<dbReference type="STRING" id="428990.SAMN06295987_103139"/>
<dbReference type="AlphaFoldDB" id="A0A1U6HVA1"/>
<dbReference type="Proteomes" id="UP000190989">
    <property type="component" value="Unassembled WGS sequence"/>
</dbReference>
<dbReference type="GO" id="GO:0051920">
    <property type="term" value="F:peroxiredoxin activity"/>
    <property type="evidence" value="ECO:0007669"/>
    <property type="project" value="InterPro"/>
</dbReference>
<dbReference type="SUPFAM" id="SSF69118">
    <property type="entry name" value="AhpD-like"/>
    <property type="match status" value="1"/>
</dbReference>
<dbReference type="EMBL" id="FVZE01000003">
    <property type="protein sequence ID" value="SLJ99678.1"/>
    <property type="molecule type" value="Genomic_DNA"/>
</dbReference>
<sequence length="183" mass="20400">MSRIRLLELSEMEPEMAEIATNMQKMVGDGTAMRAVAHRPDIVKAFGAFYAQLQMQGLLSRKLVELVRLAIAQINQCANCLQSRYQDSIDEGLTEELIAALPQAETSPLFSERERAAIVFAQKMAFNHFDVGDDDFIRLHQHFSEEEIVELCFDVAQFIGIGRMFAVLDATNTACAIPAMAAE</sequence>
<dbReference type="InterPro" id="IPR003779">
    <property type="entry name" value="CMD-like"/>
</dbReference>
<feature type="domain" description="Carboxymuconolactone decarboxylase-like" evidence="1">
    <location>
        <begin position="40"/>
        <end position="122"/>
    </location>
</feature>